<dbReference type="SMART" id="SM00361">
    <property type="entry name" value="RRM_1"/>
    <property type="match status" value="1"/>
</dbReference>
<feature type="domain" description="C3H1-type" evidence="10">
    <location>
        <begin position="277"/>
        <end position="304"/>
    </location>
</feature>
<evidence type="ECO:0000259" key="9">
    <source>
        <dbReference type="PROSITE" id="PS50102"/>
    </source>
</evidence>
<dbReference type="InterPro" id="IPR035979">
    <property type="entry name" value="RBD_domain_sf"/>
</dbReference>
<evidence type="ECO:0000259" key="10">
    <source>
        <dbReference type="PROSITE" id="PS50103"/>
    </source>
</evidence>
<dbReference type="GO" id="GO:0008270">
    <property type="term" value="F:zinc ion binding"/>
    <property type="evidence" value="ECO:0007669"/>
    <property type="project" value="UniProtKB-KW"/>
</dbReference>
<feature type="region of interest" description="Disordered" evidence="8">
    <location>
        <begin position="1"/>
        <end position="46"/>
    </location>
</feature>
<feature type="compositionally biased region" description="Basic and acidic residues" evidence="8">
    <location>
        <begin position="715"/>
        <end position="724"/>
    </location>
</feature>
<dbReference type="Gene3D" id="3.30.70.330">
    <property type="match status" value="1"/>
</dbReference>
<name>A0AAV4AVZ4_9GAST</name>
<dbReference type="CDD" id="cd12540">
    <property type="entry name" value="RRM_U2AFBPL"/>
    <property type="match status" value="1"/>
</dbReference>
<feature type="compositionally biased region" description="Basic and acidic residues" evidence="8">
    <location>
        <begin position="546"/>
        <end position="562"/>
    </location>
</feature>
<feature type="compositionally biased region" description="Basic residues" evidence="8">
    <location>
        <begin position="386"/>
        <end position="406"/>
    </location>
</feature>
<dbReference type="SUPFAM" id="SSF54928">
    <property type="entry name" value="RNA-binding domain, RBD"/>
    <property type="match status" value="1"/>
</dbReference>
<feature type="compositionally biased region" description="Acidic residues" evidence="8">
    <location>
        <begin position="739"/>
        <end position="749"/>
    </location>
</feature>
<feature type="compositionally biased region" description="Polar residues" evidence="8">
    <location>
        <begin position="615"/>
        <end position="628"/>
    </location>
</feature>
<evidence type="ECO:0000256" key="5">
    <source>
        <dbReference type="ARBA" id="ARBA00022884"/>
    </source>
</evidence>
<keyword evidence="5 6" id="KW-0694">RNA-binding</keyword>
<proteinExistence type="predicted"/>
<dbReference type="InterPro" id="IPR003954">
    <property type="entry name" value="RRM_euk-type"/>
</dbReference>
<dbReference type="PANTHER" id="PTHR12620">
    <property type="entry name" value="U2 SNRNP AUXILIARY FACTOR, SMALL SUBUNIT"/>
    <property type="match status" value="1"/>
</dbReference>
<dbReference type="GO" id="GO:0089701">
    <property type="term" value="C:U2AF complex"/>
    <property type="evidence" value="ECO:0007669"/>
    <property type="project" value="InterPro"/>
</dbReference>
<feature type="compositionally biased region" description="Polar residues" evidence="8">
    <location>
        <begin position="681"/>
        <end position="693"/>
    </location>
</feature>
<dbReference type="EMBL" id="BLXT01004324">
    <property type="protein sequence ID" value="GFO11513.1"/>
    <property type="molecule type" value="Genomic_DNA"/>
</dbReference>
<feature type="compositionally biased region" description="Low complexity" evidence="8">
    <location>
        <begin position="411"/>
        <end position="420"/>
    </location>
</feature>
<keyword evidence="12" id="KW-1185">Reference proteome</keyword>
<feature type="region of interest" description="Disordered" evidence="8">
    <location>
        <begin position="84"/>
        <end position="110"/>
    </location>
</feature>
<dbReference type="SMART" id="SM00356">
    <property type="entry name" value="ZnF_C3H1"/>
    <property type="match status" value="2"/>
</dbReference>
<dbReference type="AlphaFoldDB" id="A0AAV4AVZ4"/>
<dbReference type="Proteomes" id="UP000735302">
    <property type="component" value="Unassembled WGS sequence"/>
</dbReference>
<organism evidence="11 12">
    <name type="scientific">Plakobranchus ocellatus</name>
    <dbReference type="NCBI Taxonomy" id="259542"/>
    <lineage>
        <taxon>Eukaryota</taxon>
        <taxon>Metazoa</taxon>
        <taxon>Spiralia</taxon>
        <taxon>Lophotrochozoa</taxon>
        <taxon>Mollusca</taxon>
        <taxon>Gastropoda</taxon>
        <taxon>Heterobranchia</taxon>
        <taxon>Euthyneura</taxon>
        <taxon>Panpulmonata</taxon>
        <taxon>Sacoglossa</taxon>
        <taxon>Placobranchoidea</taxon>
        <taxon>Plakobranchidae</taxon>
        <taxon>Plakobranchus</taxon>
    </lineage>
</organism>
<feature type="region of interest" description="Disordered" evidence="8">
    <location>
        <begin position="681"/>
        <end position="758"/>
    </location>
</feature>
<gene>
    <name evidence="11" type="ORF">PoB_003801800</name>
</gene>
<dbReference type="PROSITE" id="PS50102">
    <property type="entry name" value="RRM"/>
    <property type="match status" value="1"/>
</dbReference>
<keyword evidence="3 7" id="KW-0863">Zinc-finger</keyword>
<evidence type="ECO:0000256" key="6">
    <source>
        <dbReference type="PROSITE-ProRule" id="PRU00176"/>
    </source>
</evidence>
<feature type="compositionally biased region" description="Basic and acidic residues" evidence="8">
    <location>
        <begin position="605"/>
        <end position="614"/>
    </location>
</feature>
<feature type="region of interest" description="Disordered" evidence="8">
    <location>
        <begin position="311"/>
        <end position="669"/>
    </location>
</feature>
<keyword evidence="11" id="KW-0687">Ribonucleoprotein</keyword>
<feature type="compositionally biased region" description="Basic residues" evidence="8">
    <location>
        <begin position="529"/>
        <end position="545"/>
    </location>
</feature>
<feature type="compositionally biased region" description="Basic and acidic residues" evidence="8">
    <location>
        <begin position="660"/>
        <end position="669"/>
    </location>
</feature>
<dbReference type="PROSITE" id="PS50103">
    <property type="entry name" value="ZF_C3H1"/>
    <property type="match status" value="2"/>
</dbReference>
<reference evidence="11 12" key="1">
    <citation type="journal article" date="2021" name="Elife">
        <title>Chloroplast acquisition without the gene transfer in kleptoplastic sea slugs, Plakobranchus ocellatus.</title>
        <authorList>
            <person name="Maeda T."/>
            <person name="Takahashi S."/>
            <person name="Yoshida T."/>
            <person name="Shimamura S."/>
            <person name="Takaki Y."/>
            <person name="Nagai Y."/>
            <person name="Toyoda A."/>
            <person name="Suzuki Y."/>
            <person name="Arimoto A."/>
            <person name="Ishii H."/>
            <person name="Satoh N."/>
            <person name="Nishiyama T."/>
            <person name="Hasebe M."/>
            <person name="Maruyama T."/>
            <person name="Minagawa J."/>
            <person name="Obokata J."/>
            <person name="Shigenobu S."/>
        </authorList>
    </citation>
    <scope>NUCLEOTIDE SEQUENCE [LARGE SCALE GENOMIC DNA]</scope>
</reference>
<feature type="compositionally biased region" description="Basic residues" evidence="8">
    <location>
        <begin position="725"/>
        <end position="735"/>
    </location>
</feature>
<dbReference type="InterPro" id="IPR012677">
    <property type="entry name" value="Nucleotide-bd_a/b_plait_sf"/>
</dbReference>
<feature type="compositionally biased region" description="Polar residues" evidence="8">
    <location>
        <begin position="563"/>
        <end position="572"/>
    </location>
</feature>
<evidence type="ECO:0000256" key="2">
    <source>
        <dbReference type="ARBA" id="ARBA00022737"/>
    </source>
</evidence>
<feature type="zinc finger region" description="C3H1-type" evidence="7">
    <location>
        <begin position="137"/>
        <end position="165"/>
    </location>
</feature>
<feature type="compositionally biased region" description="Basic and acidic residues" evidence="8">
    <location>
        <begin position="697"/>
        <end position="706"/>
    </location>
</feature>
<evidence type="ECO:0000256" key="7">
    <source>
        <dbReference type="PROSITE-ProRule" id="PRU00723"/>
    </source>
</evidence>
<dbReference type="GO" id="GO:0000398">
    <property type="term" value="P:mRNA splicing, via spliceosome"/>
    <property type="evidence" value="ECO:0007669"/>
    <property type="project" value="InterPro"/>
</dbReference>
<evidence type="ECO:0000313" key="12">
    <source>
        <dbReference type="Proteomes" id="UP000735302"/>
    </source>
</evidence>
<keyword evidence="4 7" id="KW-0862">Zinc</keyword>
<dbReference type="PRINTS" id="PR01848">
    <property type="entry name" value="U2AUXFACTOR"/>
</dbReference>
<evidence type="ECO:0000256" key="8">
    <source>
        <dbReference type="SAM" id="MobiDB-lite"/>
    </source>
</evidence>
<evidence type="ECO:0000256" key="4">
    <source>
        <dbReference type="ARBA" id="ARBA00022833"/>
    </source>
</evidence>
<feature type="domain" description="RRM" evidence="9">
    <location>
        <begin position="183"/>
        <end position="268"/>
    </location>
</feature>
<feature type="zinc finger region" description="C3H1-type" evidence="7">
    <location>
        <begin position="277"/>
        <end position="304"/>
    </location>
</feature>
<evidence type="ECO:0000256" key="3">
    <source>
        <dbReference type="ARBA" id="ARBA00022771"/>
    </source>
</evidence>
<feature type="compositionally biased region" description="Basic and acidic residues" evidence="8">
    <location>
        <begin position="8"/>
        <end position="19"/>
    </location>
</feature>
<sequence length="758" mass="89010">MKRKKKRTELAKERDKNEAQEEEVTDSEEEKRREQEEEEKSLRQNLLWMQREREAQAAFRAKKEWEEKERRRKEEIERKIKEEWAERELKEKEEQEAKEKKEAERKEKQKKLLEEATAHENKEPWHNPIGPVQYSQEKKVEVCPFFKKTAACRFGEECSRHHEYPESSTTILIPRMFTCIELEQSVVDALDADMSLEFEESDLYQSFRDFYADVVPEFKTVGTVVQVKVCCNCEPHLKGNVYVQYRSERSAQKAYEKFNARWYGGRQLTCIFVNIESWKAAICGLAFRKRCPKGKHCNFLHVFRNPGGEFADMDQDWPASERRDRGTRGRYGEEGRRSERRSRNDDADDDHKRDRRRSESVRSSRSHRESASRSRFRSRSKERQRHEHRKKSRSRSKNRSSNRRRDRSNSKSRGQSTVSRQRSRSRSYERSSKLKRRRSRSTERLSVARNDSRSRSREADPKYRHTSRSPMNHRLPKKYKHRSRSRSADNNRHTLKHRSRSRSADNNRRKLKHRSRSRSADNNLDTLKHRSRSRSAGNNHHRSRSKSRDKLSLPDSGKESKSNTKVRSSKSLSPKKATTCADSLSKSSTDKIRSFYKQDSSLPDNDQRSRRSEDSSPASNLSAGQCKNGQEVVESTSSRSSTSSSSDSDSDSVPQFPLKTSEKGKIECDSLRVNNVLQEASSVLDGSSRNEMGSHSLDSKTLKAHSDLPLSKSSHTLEPEDQRREKKRKKRRRKRHETDGEDSEDEEYVYVEKTKESI</sequence>
<keyword evidence="1 7" id="KW-0479">Metal-binding</keyword>
<dbReference type="GO" id="GO:0003723">
    <property type="term" value="F:RNA binding"/>
    <property type="evidence" value="ECO:0007669"/>
    <property type="project" value="UniProtKB-UniRule"/>
</dbReference>
<feature type="compositionally biased region" description="Basic residues" evidence="8">
    <location>
        <begin position="474"/>
        <end position="485"/>
    </location>
</feature>
<evidence type="ECO:0000313" key="11">
    <source>
        <dbReference type="EMBL" id="GFO11513.1"/>
    </source>
</evidence>
<dbReference type="Pfam" id="PF00642">
    <property type="entry name" value="zf-CCCH"/>
    <property type="match status" value="1"/>
</dbReference>
<dbReference type="InterPro" id="IPR000504">
    <property type="entry name" value="RRM_dom"/>
</dbReference>
<keyword evidence="2" id="KW-0677">Repeat</keyword>
<feature type="compositionally biased region" description="Low complexity" evidence="8">
    <location>
        <begin position="635"/>
        <end position="647"/>
    </location>
</feature>
<dbReference type="InterPro" id="IPR009145">
    <property type="entry name" value="U2AF_small"/>
</dbReference>
<accession>A0AAV4AVZ4</accession>
<dbReference type="Pfam" id="PF00076">
    <property type="entry name" value="RRM_1"/>
    <property type="match status" value="1"/>
</dbReference>
<comment type="caution">
    <text evidence="11">The sequence shown here is derived from an EMBL/GenBank/DDBJ whole genome shotgun (WGS) entry which is preliminary data.</text>
</comment>
<evidence type="ECO:0000256" key="1">
    <source>
        <dbReference type="ARBA" id="ARBA00022723"/>
    </source>
</evidence>
<feature type="compositionally biased region" description="Basic and acidic residues" evidence="8">
    <location>
        <begin position="450"/>
        <end position="463"/>
    </location>
</feature>
<protein>
    <submittedName>
        <fullName evidence="11">U2 small nuclear ribonucleoprotein auxiliary factor 35 kDa subunit-related protein 1-like</fullName>
    </submittedName>
</protein>
<dbReference type="InterPro" id="IPR000571">
    <property type="entry name" value="Znf_CCCH"/>
</dbReference>
<feature type="domain" description="C3H1-type" evidence="10">
    <location>
        <begin position="137"/>
        <end position="165"/>
    </location>
</feature>
<feature type="compositionally biased region" description="Basic and acidic residues" evidence="8">
    <location>
        <begin position="319"/>
        <end position="372"/>
    </location>
</feature>
<dbReference type="GO" id="GO:1990904">
    <property type="term" value="C:ribonucleoprotein complex"/>
    <property type="evidence" value="ECO:0007669"/>
    <property type="project" value="UniProtKB-KW"/>
</dbReference>